<comment type="function">
    <text evidence="7">Catalyzes the formation of 4-diphosphocytidyl-2-C-methyl-D-erythritol from CTP and 2-C-methyl-D-erythritol 4-phosphate (MEP).</text>
</comment>
<dbReference type="HAMAP" id="MF_00108">
    <property type="entry name" value="IspD"/>
    <property type="match status" value="1"/>
</dbReference>
<dbReference type="InterPro" id="IPR001228">
    <property type="entry name" value="IspD"/>
</dbReference>
<feature type="site" description="Transition state stabilizer" evidence="7">
    <location>
        <position position="32"/>
    </location>
</feature>
<dbReference type="Proteomes" id="UP001500187">
    <property type="component" value="Unassembled WGS sequence"/>
</dbReference>
<reference evidence="9" key="1">
    <citation type="journal article" date="2019" name="Int. J. Syst. Evol. Microbiol.">
        <title>The Global Catalogue of Microorganisms (GCM) 10K type strain sequencing project: providing services to taxonomists for standard genome sequencing and annotation.</title>
        <authorList>
            <consortium name="The Broad Institute Genomics Platform"/>
            <consortium name="The Broad Institute Genome Sequencing Center for Infectious Disease"/>
            <person name="Wu L."/>
            <person name="Ma J."/>
        </authorList>
    </citation>
    <scope>NUCLEOTIDE SEQUENCE [LARGE SCALE GENOMIC DNA]</scope>
    <source>
        <strain evidence="9">JCM 18541</strain>
    </source>
</reference>
<dbReference type="Gene3D" id="3.90.550.10">
    <property type="entry name" value="Spore Coat Polysaccharide Biosynthesis Protein SpsA, Chain A"/>
    <property type="match status" value="1"/>
</dbReference>
<dbReference type="SUPFAM" id="SSF53448">
    <property type="entry name" value="Nucleotide-diphospho-sugar transferases"/>
    <property type="match status" value="1"/>
</dbReference>
<evidence type="ECO:0000256" key="3">
    <source>
        <dbReference type="ARBA" id="ARBA00009789"/>
    </source>
</evidence>
<comment type="pathway">
    <text evidence="2 7">Isoprenoid biosynthesis; isopentenyl diphosphate biosynthesis via DXP pathway; isopentenyl diphosphate from 1-deoxy-D-xylulose 5-phosphate: step 2/6.</text>
</comment>
<dbReference type="NCBIfam" id="TIGR00453">
    <property type="entry name" value="ispD"/>
    <property type="match status" value="1"/>
</dbReference>
<sequence>MSENFFDAASTETVSNGSVLALVIVAAGSGSRLGAAMPKAAVKVAGKTLLEWALEGAGSAGVAARIVVTVPPGDRDLRLVCQKFGALAVEGGATRAESVTAALTALSSAQSQPGFSDALPTGVLVHDAARCFTPAQVFHRVASALAEGKRAVIPVVPVVDTIKTVDDRGYVTGTPARTDLRAVQTPQGFDLPTLLEAHRQVGGLPPSIAESITDDAMLAETLQIPVATVAGASESFKITTPLDFALAQALHGGADKETA</sequence>
<keyword evidence="6 7" id="KW-0414">Isoprene biosynthesis</keyword>
<evidence type="ECO:0000256" key="7">
    <source>
        <dbReference type="HAMAP-Rule" id="MF_00108"/>
    </source>
</evidence>
<comment type="catalytic activity">
    <reaction evidence="1 7">
        <text>2-C-methyl-D-erythritol 4-phosphate + CTP + H(+) = 4-CDP-2-C-methyl-D-erythritol + diphosphate</text>
        <dbReference type="Rhea" id="RHEA:13429"/>
        <dbReference type="ChEBI" id="CHEBI:15378"/>
        <dbReference type="ChEBI" id="CHEBI:33019"/>
        <dbReference type="ChEBI" id="CHEBI:37563"/>
        <dbReference type="ChEBI" id="CHEBI:57823"/>
        <dbReference type="ChEBI" id="CHEBI:58262"/>
        <dbReference type="EC" id="2.7.7.60"/>
    </reaction>
</comment>
<comment type="similarity">
    <text evidence="3 7">Belongs to the IspD/TarI cytidylyltransferase family. IspD subfamily.</text>
</comment>
<name>A0ABP9BQP8_9MICC</name>
<dbReference type="PANTHER" id="PTHR32125">
    <property type="entry name" value="2-C-METHYL-D-ERYTHRITOL 4-PHOSPHATE CYTIDYLYLTRANSFERASE, CHLOROPLASTIC"/>
    <property type="match status" value="1"/>
</dbReference>
<keyword evidence="4 7" id="KW-0808">Transferase</keyword>
<dbReference type="EMBL" id="BAABKP010000004">
    <property type="protein sequence ID" value="GAA4799116.1"/>
    <property type="molecule type" value="Genomic_DNA"/>
</dbReference>
<comment type="caution">
    <text evidence="8">The sequence shown here is derived from an EMBL/GenBank/DDBJ whole genome shotgun (WGS) entry which is preliminary data.</text>
</comment>
<feature type="site" description="Positions MEP for the nucleophilic attack" evidence="7">
    <location>
        <position position="177"/>
    </location>
</feature>
<dbReference type="GO" id="GO:0016779">
    <property type="term" value="F:nucleotidyltransferase activity"/>
    <property type="evidence" value="ECO:0007669"/>
    <property type="project" value="UniProtKB-KW"/>
</dbReference>
<feature type="site" description="Positions MEP for the nucleophilic attack" evidence="7">
    <location>
        <position position="237"/>
    </location>
</feature>
<proteinExistence type="inferred from homology"/>
<dbReference type="InterPro" id="IPR034683">
    <property type="entry name" value="IspD/TarI"/>
</dbReference>
<evidence type="ECO:0000256" key="6">
    <source>
        <dbReference type="ARBA" id="ARBA00023229"/>
    </source>
</evidence>
<accession>A0ABP9BQP8</accession>
<organism evidence="8 9">
    <name type="scientific">Rothia endophytica</name>
    <dbReference type="NCBI Taxonomy" id="1324766"/>
    <lineage>
        <taxon>Bacteria</taxon>
        <taxon>Bacillati</taxon>
        <taxon>Actinomycetota</taxon>
        <taxon>Actinomycetes</taxon>
        <taxon>Micrococcales</taxon>
        <taxon>Micrococcaceae</taxon>
        <taxon>Rothia</taxon>
    </lineage>
</organism>
<dbReference type="PROSITE" id="PS01295">
    <property type="entry name" value="ISPD"/>
    <property type="match status" value="1"/>
</dbReference>
<dbReference type="CDD" id="cd02516">
    <property type="entry name" value="CDP-ME_synthetase"/>
    <property type="match status" value="1"/>
</dbReference>
<gene>
    <name evidence="7 8" type="primary">ispD</name>
    <name evidence="8" type="ORF">GCM10023352_18750</name>
</gene>
<dbReference type="PANTHER" id="PTHR32125:SF4">
    <property type="entry name" value="2-C-METHYL-D-ERYTHRITOL 4-PHOSPHATE CYTIDYLYLTRANSFERASE, CHLOROPLASTIC"/>
    <property type="match status" value="1"/>
</dbReference>
<evidence type="ECO:0000313" key="9">
    <source>
        <dbReference type="Proteomes" id="UP001500187"/>
    </source>
</evidence>
<evidence type="ECO:0000256" key="1">
    <source>
        <dbReference type="ARBA" id="ARBA00001282"/>
    </source>
</evidence>
<protein>
    <recommendedName>
        <fullName evidence="7">2-C-methyl-D-erythritol 4-phosphate cytidylyltransferase</fullName>
        <ecNumber evidence="7">2.7.7.60</ecNumber>
    </recommendedName>
    <alternativeName>
        <fullName evidence="7">4-diphosphocytidyl-2C-methyl-D-erythritol synthase</fullName>
    </alternativeName>
    <alternativeName>
        <fullName evidence="7">MEP cytidylyltransferase</fullName>
        <shortName evidence="7">MCT</shortName>
    </alternativeName>
</protein>
<dbReference type="EC" id="2.7.7.60" evidence="7"/>
<dbReference type="Pfam" id="PF01128">
    <property type="entry name" value="IspD"/>
    <property type="match status" value="1"/>
</dbReference>
<feature type="site" description="Transition state stabilizer" evidence="7">
    <location>
        <position position="39"/>
    </location>
</feature>
<dbReference type="RefSeq" id="WP_345446820.1">
    <property type="nucleotide sequence ID" value="NZ_BAABKP010000004.1"/>
</dbReference>
<keyword evidence="5 7" id="KW-0548">Nucleotidyltransferase</keyword>
<evidence type="ECO:0000256" key="4">
    <source>
        <dbReference type="ARBA" id="ARBA00022679"/>
    </source>
</evidence>
<dbReference type="InterPro" id="IPR029044">
    <property type="entry name" value="Nucleotide-diphossugar_trans"/>
</dbReference>
<evidence type="ECO:0000256" key="5">
    <source>
        <dbReference type="ARBA" id="ARBA00022695"/>
    </source>
</evidence>
<keyword evidence="9" id="KW-1185">Reference proteome</keyword>
<evidence type="ECO:0000256" key="2">
    <source>
        <dbReference type="ARBA" id="ARBA00004787"/>
    </source>
</evidence>
<evidence type="ECO:0000313" key="8">
    <source>
        <dbReference type="EMBL" id="GAA4799116.1"/>
    </source>
</evidence>
<dbReference type="InterPro" id="IPR050088">
    <property type="entry name" value="IspD/TarI_cytidylyltransf_bact"/>
</dbReference>
<dbReference type="InterPro" id="IPR018294">
    <property type="entry name" value="ISPD_synthase_CS"/>
</dbReference>